<dbReference type="InterPro" id="IPR036388">
    <property type="entry name" value="WH-like_DNA-bd_sf"/>
</dbReference>
<dbReference type="RefSeq" id="WP_167151469.1">
    <property type="nucleotide sequence ID" value="NZ_JAAMOX010000002.1"/>
</dbReference>
<dbReference type="InterPro" id="IPR036390">
    <property type="entry name" value="WH_DNA-bd_sf"/>
</dbReference>
<dbReference type="Gene3D" id="1.10.10.10">
    <property type="entry name" value="Winged helix-like DNA-binding domain superfamily/Winged helix DNA-binding domain"/>
    <property type="match status" value="1"/>
</dbReference>
<keyword evidence="1" id="KW-0238">DNA-binding</keyword>
<evidence type="ECO:0000313" key="1">
    <source>
        <dbReference type="EMBL" id="NIH54869.1"/>
    </source>
</evidence>
<keyword evidence="2" id="KW-1185">Reference proteome</keyword>
<comment type="caution">
    <text evidence="1">The sequence shown here is derived from an EMBL/GenBank/DDBJ whole genome shotgun (WGS) entry which is preliminary data.</text>
</comment>
<dbReference type="GO" id="GO:0045892">
    <property type="term" value="P:negative regulation of DNA-templated transcription"/>
    <property type="evidence" value="ECO:0007669"/>
    <property type="project" value="TreeGrafter"/>
</dbReference>
<reference evidence="1 2" key="1">
    <citation type="submission" date="2020-02" db="EMBL/GenBank/DDBJ databases">
        <title>Sequencing the genomes of 1000 actinobacteria strains.</title>
        <authorList>
            <person name="Klenk H.-P."/>
        </authorList>
    </citation>
    <scope>NUCLEOTIDE SEQUENCE [LARGE SCALE GENOMIC DNA]</scope>
    <source>
        <strain evidence="1 2">DSM 27960</strain>
    </source>
</reference>
<accession>A0A7X5R392</accession>
<dbReference type="Proteomes" id="UP000541033">
    <property type="component" value="Unassembled WGS sequence"/>
</dbReference>
<dbReference type="EMBL" id="JAAMOX010000002">
    <property type="protein sequence ID" value="NIH54869.1"/>
    <property type="molecule type" value="Genomic_DNA"/>
</dbReference>
<dbReference type="SUPFAM" id="SSF46785">
    <property type="entry name" value="Winged helix' DNA-binding domain"/>
    <property type="match status" value="1"/>
</dbReference>
<dbReference type="PANTHER" id="PTHR44846:SF1">
    <property type="entry name" value="MANNOSYL-D-GLYCERATE TRANSPORT_METABOLISM SYSTEM REPRESSOR MNGR-RELATED"/>
    <property type="match status" value="1"/>
</dbReference>
<dbReference type="GO" id="GO:0003677">
    <property type="term" value="F:DNA binding"/>
    <property type="evidence" value="ECO:0007669"/>
    <property type="project" value="UniProtKB-KW"/>
</dbReference>
<sequence length="250" mass="27855">MVVSTLSEEERVLSGVLRYVREAADADASLPGELKLSEWLDCTRLQVRVALGQLQREGIVKRRQGAPTTVDPIALKLSSRFEQRMEYGEILSRMGYTASLEILSTEIVDLPSDVEPLLSPLAQQKAIRIMLRWFADDRPAMVAEYILALPEGASLDPHQITPTDSVFVSAHKLWGEAVAWEVVTAGVSTLDQSWAELLDLPVNSASKTWEVVGVTLSGERVFHSYEHHHPNLVMYSFVRTIRAPWGGPLH</sequence>
<dbReference type="InterPro" id="IPR028978">
    <property type="entry name" value="Chorismate_lyase_/UTRA_dom_sf"/>
</dbReference>
<proteinExistence type="predicted"/>
<protein>
    <submittedName>
        <fullName evidence="1">DNA-binding GntR family transcriptional regulator</fullName>
    </submittedName>
</protein>
<dbReference type="SUPFAM" id="SSF64288">
    <property type="entry name" value="Chorismate lyase-like"/>
    <property type="match status" value="1"/>
</dbReference>
<name>A0A7X5R392_9MICO</name>
<dbReference type="InterPro" id="IPR050679">
    <property type="entry name" value="Bact_HTH_transcr_reg"/>
</dbReference>
<evidence type="ECO:0000313" key="2">
    <source>
        <dbReference type="Proteomes" id="UP000541033"/>
    </source>
</evidence>
<dbReference type="AlphaFoldDB" id="A0A7X5R392"/>
<gene>
    <name evidence="1" type="ORF">FHX76_002765</name>
</gene>
<dbReference type="PANTHER" id="PTHR44846">
    <property type="entry name" value="MANNOSYL-D-GLYCERATE TRANSPORT/METABOLISM SYSTEM REPRESSOR MNGR-RELATED"/>
    <property type="match status" value="1"/>
</dbReference>
<organism evidence="1 2">
    <name type="scientific">Lysinibacter cavernae</name>
    <dbReference type="NCBI Taxonomy" id="1640652"/>
    <lineage>
        <taxon>Bacteria</taxon>
        <taxon>Bacillati</taxon>
        <taxon>Actinomycetota</taxon>
        <taxon>Actinomycetes</taxon>
        <taxon>Micrococcales</taxon>
        <taxon>Microbacteriaceae</taxon>
        <taxon>Lysinibacter</taxon>
    </lineage>
</organism>
<dbReference type="Gene3D" id="3.40.1410.10">
    <property type="entry name" value="Chorismate lyase-like"/>
    <property type="match status" value="1"/>
</dbReference>